<keyword evidence="2" id="KW-1277">Toxin-antitoxin system</keyword>
<dbReference type="EMBL" id="JARFPK010000037">
    <property type="protein sequence ID" value="MDF0591378.1"/>
    <property type="molecule type" value="Genomic_DNA"/>
</dbReference>
<gene>
    <name evidence="6" type="ORF">P0O15_09430</name>
</gene>
<dbReference type="Pfam" id="PF01934">
    <property type="entry name" value="HepT-like"/>
    <property type="match status" value="1"/>
</dbReference>
<accession>A0ABT5X9J7</accession>
<dbReference type="InterPro" id="IPR008201">
    <property type="entry name" value="HepT-like"/>
</dbReference>
<dbReference type="PANTHER" id="PTHR34139">
    <property type="entry name" value="UPF0331 PROTEIN MJ0127"/>
    <property type="match status" value="1"/>
</dbReference>
<evidence type="ECO:0000256" key="1">
    <source>
        <dbReference type="ARBA" id="ARBA00022553"/>
    </source>
</evidence>
<keyword evidence="5" id="KW-0378">Hydrolase</keyword>
<dbReference type="InterPro" id="IPR051813">
    <property type="entry name" value="HepT_RNase_toxin"/>
</dbReference>
<comment type="caution">
    <text evidence="6">The sequence shown here is derived from an EMBL/GenBank/DDBJ whole genome shotgun (WGS) entry which is preliminary data.</text>
</comment>
<name>A0ABT5X9J7_9EURY</name>
<evidence type="ECO:0000313" key="6">
    <source>
        <dbReference type="EMBL" id="MDF0591378.1"/>
    </source>
</evidence>
<keyword evidence="4" id="KW-0547">Nucleotide-binding</keyword>
<dbReference type="Proteomes" id="UP001220010">
    <property type="component" value="Unassembled WGS sequence"/>
</dbReference>
<evidence type="ECO:0000256" key="3">
    <source>
        <dbReference type="ARBA" id="ARBA00022722"/>
    </source>
</evidence>
<evidence type="ECO:0000313" key="7">
    <source>
        <dbReference type="Proteomes" id="UP001220010"/>
    </source>
</evidence>
<protein>
    <submittedName>
        <fullName evidence="6">DUF86 domain-containing protein</fullName>
    </submittedName>
</protein>
<proteinExistence type="predicted"/>
<reference evidence="6 7" key="1">
    <citation type="submission" date="2023-03" db="EMBL/GenBank/DDBJ databases">
        <title>WGS of Methanotrichaceae archaeon Mx.</title>
        <authorList>
            <person name="Sorokin D.Y."/>
            <person name="Merkel A.Y."/>
        </authorList>
    </citation>
    <scope>NUCLEOTIDE SEQUENCE [LARGE SCALE GENOMIC DNA]</scope>
    <source>
        <strain evidence="6 7">Mx</strain>
    </source>
</reference>
<evidence type="ECO:0000256" key="5">
    <source>
        <dbReference type="ARBA" id="ARBA00022801"/>
    </source>
</evidence>
<keyword evidence="3" id="KW-0540">Nuclease</keyword>
<evidence type="ECO:0000256" key="2">
    <source>
        <dbReference type="ARBA" id="ARBA00022649"/>
    </source>
</evidence>
<sequence>MKKDPEVFLDHILESIDLIEDYSEGVTESEFIRSSSLQDMIVRRIEIIGEAVKNLPDDLKREHPQIPWRDIAGLRDIVVHQYFGLDLELIWDVVEKDIPQLKPEILRIRDELRGL</sequence>
<keyword evidence="1" id="KW-0597">Phosphoprotein</keyword>
<dbReference type="RefSeq" id="WP_316967112.1">
    <property type="nucleotide sequence ID" value="NZ_JARFPK010000037.1"/>
</dbReference>
<organism evidence="6 7">
    <name type="scientific">Candidatus Methanocrinis natronophilus</name>
    <dbReference type="NCBI Taxonomy" id="3033396"/>
    <lineage>
        <taxon>Archaea</taxon>
        <taxon>Methanobacteriati</taxon>
        <taxon>Methanobacteriota</taxon>
        <taxon>Stenosarchaea group</taxon>
        <taxon>Methanomicrobia</taxon>
        <taxon>Methanotrichales</taxon>
        <taxon>Methanotrichaceae</taxon>
        <taxon>Methanocrinis</taxon>
    </lineage>
</organism>
<keyword evidence="7" id="KW-1185">Reference proteome</keyword>
<evidence type="ECO:0000256" key="4">
    <source>
        <dbReference type="ARBA" id="ARBA00022741"/>
    </source>
</evidence>
<dbReference type="PANTHER" id="PTHR34139:SF1">
    <property type="entry name" value="RNASE MJ1380-RELATED"/>
    <property type="match status" value="1"/>
</dbReference>